<dbReference type="InterPro" id="IPR013517">
    <property type="entry name" value="FG-GAP"/>
</dbReference>
<dbReference type="GO" id="GO:0007229">
    <property type="term" value="P:integrin-mediated signaling pathway"/>
    <property type="evidence" value="ECO:0007669"/>
    <property type="project" value="UniProtKB-KW"/>
</dbReference>
<dbReference type="GO" id="GO:0007160">
    <property type="term" value="P:cell-matrix adhesion"/>
    <property type="evidence" value="ECO:0007669"/>
    <property type="project" value="TreeGrafter"/>
</dbReference>
<dbReference type="Pfam" id="PF01839">
    <property type="entry name" value="FG-GAP"/>
    <property type="match status" value="1"/>
</dbReference>
<evidence type="ECO:0000313" key="7">
    <source>
        <dbReference type="Proteomes" id="UP000299084"/>
    </source>
</evidence>
<dbReference type="PROSITE" id="PS51470">
    <property type="entry name" value="FG_GAP"/>
    <property type="match status" value="1"/>
</dbReference>
<name>A0A5N4DEZ8_CAMDR</name>
<dbReference type="PANTHER" id="PTHR23220:SF90">
    <property type="entry name" value="INTEGRIN ALPHA-7"/>
    <property type="match status" value="1"/>
</dbReference>
<dbReference type="SMART" id="SM00191">
    <property type="entry name" value="Int_alpha"/>
    <property type="match status" value="1"/>
</dbReference>
<comment type="similarity">
    <text evidence="5">Belongs to the integrin alpha chain family.</text>
</comment>
<organism evidence="6 7">
    <name type="scientific">Camelus dromedarius</name>
    <name type="common">Dromedary</name>
    <name type="synonym">Arabian camel</name>
    <dbReference type="NCBI Taxonomy" id="9838"/>
    <lineage>
        <taxon>Eukaryota</taxon>
        <taxon>Metazoa</taxon>
        <taxon>Chordata</taxon>
        <taxon>Craniata</taxon>
        <taxon>Vertebrata</taxon>
        <taxon>Euteleostomi</taxon>
        <taxon>Mammalia</taxon>
        <taxon>Eutheria</taxon>
        <taxon>Laurasiatheria</taxon>
        <taxon>Artiodactyla</taxon>
        <taxon>Tylopoda</taxon>
        <taxon>Camelidae</taxon>
        <taxon>Camelus</taxon>
    </lineage>
</organism>
<dbReference type="GO" id="GO:0005178">
    <property type="term" value="F:integrin binding"/>
    <property type="evidence" value="ECO:0007669"/>
    <property type="project" value="TreeGrafter"/>
</dbReference>
<comment type="caution">
    <text evidence="6">The sequence shown here is derived from an EMBL/GenBank/DDBJ whole genome shotgun (WGS) entry which is preliminary data.</text>
</comment>
<keyword evidence="3" id="KW-0325">Glycoprotein</keyword>
<protein>
    <submittedName>
        <fullName evidence="6">Integrin alpha-7</fullName>
    </submittedName>
</protein>
<evidence type="ECO:0000256" key="1">
    <source>
        <dbReference type="ARBA" id="ARBA00022729"/>
    </source>
</evidence>
<keyword evidence="7" id="KW-1185">Reference proteome</keyword>
<dbReference type="PRINTS" id="PR01185">
    <property type="entry name" value="INTEGRINA"/>
</dbReference>
<evidence type="ECO:0000256" key="5">
    <source>
        <dbReference type="RuleBase" id="RU003762"/>
    </source>
</evidence>
<comment type="subcellular location">
    <subcellularLocation>
        <location evidence="5">Membrane</location>
        <topology evidence="5">Single-pass type I membrane protein</topology>
    </subcellularLocation>
</comment>
<gene>
    <name evidence="6" type="ORF">Cadr_000016684</name>
</gene>
<feature type="repeat" description="FG-GAP" evidence="4">
    <location>
        <begin position="33"/>
        <end position="94"/>
    </location>
</feature>
<keyword evidence="1" id="KW-0732">Signal</keyword>
<dbReference type="GO" id="GO:0009897">
    <property type="term" value="C:external side of plasma membrane"/>
    <property type="evidence" value="ECO:0007669"/>
    <property type="project" value="TreeGrafter"/>
</dbReference>
<dbReference type="SUPFAM" id="SSF69318">
    <property type="entry name" value="Integrin alpha N-terminal domain"/>
    <property type="match status" value="1"/>
</dbReference>
<keyword evidence="5 6" id="KW-0401">Integrin</keyword>
<evidence type="ECO:0000256" key="4">
    <source>
        <dbReference type="PROSITE-ProRule" id="PRU00803"/>
    </source>
</evidence>
<sequence>MRAEELSFVAAAPRANHKGAVVILRKDSASRLVPEVTLSGERLASGFGYSLAVADLNNDGWTDLVVGAPYFFELQEELGGAVYVYMNQGGSLGWGLPSPALRLPRLHVWDQPGCLGGPQPRRLPRYIAVGAPFDGDGKVFIYHGSSLGLVVTASQVRAVAGPGTGVDTMDNGKQQVKGACEHQGIF</sequence>
<dbReference type="GO" id="GO:0033627">
    <property type="term" value="P:cell adhesion mediated by integrin"/>
    <property type="evidence" value="ECO:0007669"/>
    <property type="project" value="TreeGrafter"/>
</dbReference>
<dbReference type="PANTHER" id="PTHR23220">
    <property type="entry name" value="INTEGRIN ALPHA"/>
    <property type="match status" value="1"/>
</dbReference>
<dbReference type="AlphaFoldDB" id="A0A5N4DEZ8"/>
<keyword evidence="5" id="KW-0675">Receptor</keyword>
<dbReference type="Gene3D" id="2.130.10.130">
    <property type="entry name" value="Integrin alpha, N-terminal"/>
    <property type="match status" value="1"/>
</dbReference>
<reference evidence="6 7" key="1">
    <citation type="journal article" date="2019" name="Mol. Ecol. Resour.">
        <title>Improving Illumina assemblies with Hi-C and long reads: an example with the North African dromedary.</title>
        <authorList>
            <person name="Elbers J.P."/>
            <person name="Rogers M.F."/>
            <person name="Perelman P.L."/>
            <person name="Proskuryakova A.A."/>
            <person name="Serdyukova N.A."/>
            <person name="Johnson W.E."/>
            <person name="Horin P."/>
            <person name="Corander J."/>
            <person name="Murphy D."/>
            <person name="Burger P.A."/>
        </authorList>
    </citation>
    <scope>NUCLEOTIDE SEQUENCE [LARGE SCALE GENOMIC DNA]</scope>
    <source>
        <strain evidence="6">Drom800</strain>
        <tissue evidence="6">Blood</tissue>
    </source>
</reference>
<accession>A0A5N4DEZ8</accession>
<evidence type="ECO:0000313" key="6">
    <source>
        <dbReference type="EMBL" id="KAB1269639.1"/>
    </source>
</evidence>
<proteinExistence type="inferred from homology"/>
<dbReference type="GO" id="GO:0050900">
    <property type="term" value="P:leukocyte migration"/>
    <property type="evidence" value="ECO:0007669"/>
    <property type="project" value="TreeGrafter"/>
</dbReference>
<dbReference type="GO" id="GO:0098609">
    <property type="term" value="P:cell-cell adhesion"/>
    <property type="evidence" value="ECO:0007669"/>
    <property type="project" value="TreeGrafter"/>
</dbReference>
<keyword evidence="2" id="KW-0677">Repeat</keyword>
<dbReference type="Proteomes" id="UP000299084">
    <property type="component" value="Unassembled WGS sequence"/>
</dbReference>
<dbReference type="InterPro" id="IPR013519">
    <property type="entry name" value="Int_alpha_beta-p"/>
</dbReference>
<dbReference type="InterPro" id="IPR000413">
    <property type="entry name" value="Integrin_alpha"/>
</dbReference>
<keyword evidence="5" id="KW-0130">Cell adhesion</keyword>
<dbReference type="EMBL" id="JWIN03000012">
    <property type="protein sequence ID" value="KAB1269639.1"/>
    <property type="molecule type" value="Genomic_DNA"/>
</dbReference>
<dbReference type="GO" id="GO:0008305">
    <property type="term" value="C:integrin complex"/>
    <property type="evidence" value="ECO:0007669"/>
    <property type="project" value="InterPro"/>
</dbReference>
<dbReference type="InterPro" id="IPR028994">
    <property type="entry name" value="Integrin_alpha_N"/>
</dbReference>
<evidence type="ECO:0000256" key="3">
    <source>
        <dbReference type="ARBA" id="ARBA00023180"/>
    </source>
</evidence>
<evidence type="ECO:0000256" key="2">
    <source>
        <dbReference type="ARBA" id="ARBA00022737"/>
    </source>
</evidence>